<protein>
    <submittedName>
        <fullName evidence="1">Uncharacterized protein</fullName>
    </submittedName>
</protein>
<dbReference type="AlphaFoldDB" id="A0AB39XG33"/>
<name>A0AB39XG33_9BRAD</name>
<gene>
    <name evidence="1" type="ORF">AB8Z38_30775</name>
</gene>
<dbReference type="EMBL" id="CP165734">
    <property type="protein sequence ID" value="XDV56929.1"/>
    <property type="molecule type" value="Genomic_DNA"/>
</dbReference>
<organism evidence="1">
    <name type="scientific">Bradyrhizobium sp. LLZ17</name>
    <dbReference type="NCBI Taxonomy" id="3239388"/>
    <lineage>
        <taxon>Bacteria</taxon>
        <taxon>Pseudomonadati</taxon>
        <taxon>Pseudomonadota</taxon>
        <taxon>Alphaproteobacteria</taxon>
        <taxon>Hyphomicrobiales</taxon>
        <taxon>Nitrobacteraceae</taxon>
        <taxon>Bradyrhizobium</taxon>
    </lineage>
</organism>
<reference evidence="1" key="1">
    <citation type="submission" date="2024-08" db="EMBL/GenBank/DDBJ databases">
        <authorList>
            <person name="Chaddad Z."/>
            <person name="Lamrabet M."/>
            <person name="Bouhnik O."/>
            <person name="Alami S."/>
            <person name="Wipf D."/>
            <person name="Courty P.E."/>
            <person name="Missbah El Idrissi M."/>
        </authorList>
    </citation>
    <scope>NUCLEOTIDE SEQUENCE</scope>
    <source>
        <strain evidence="1">LLZ17</strain>
    </source>
</reference>
<sequence>MNQKPAKNEYKSDFIGCFGHSGQRNYVKDDGPIGDWRGYRGVYGTEILSARHRKLELDEPSGCSTARWLSSPSFELRRIACEPPVPRVGQFCS</sequence>
<proteinExistence type="predicted"/>
<evidence type="ECO:0000313" key="1">
    <source>
        <dbReference type="EMBL" id="XDV56929.1"/>
    </source>
</evidence>
<dbReference type="RefSeq" id="WP_369721370.1">
    <property type="nucleotide sequence ID" value="NZ_CP165734.1"/>
</dbReference>
<accession>A0AB39XG33</accession>